<name>F6FFN8_MYCHI</name>
<dbReference type="KEGG" id="mhf:MHF_1218"/>
<sequence>MPFLLFNLLTGTGTGTLNCVAIVTAIFGACSILYAFLPTVIGTYKSKNTVGVNTLMFLLHLGCGLCFFYGALFFLIDSLGELYLLIQAATFMCLNFITTMGTLYVLLLKDQNRKEAKKYGISELEHYNQYCRAYSDSKSASN</sequence>
<keyword evidence="1" id="KW-0812">Transmembrane</keyword>
<feature type="transmembrane region" description="Helical" evidence="1">
    <location>
        <begin position="55"/>
        <end position="76"/>
    </location>
</feature>
<evidence type="ECO:0000313" key="3">
    <source>
        <dbReference type="Proteomes" id="UP000007952"/>
    </source>
</evidence>
<gene>
    <name evidence="2" type="ordered locus">MHF_1218</name>
</gene>
<dbReference type="STRING" id="859194.MHF_1218"/>
<proteinExistence type="predicted"/>
<evidence type="ECO:0008006" key="4">
    <source>
        <dbReference type="Google" id="ProtNLM"/>
    </source>
</evidence>
<keyword evidence="1" id="KW-0472">Membrane</keyword>
<evidence type="ECO:0000313" key="2">
    <source>
        <dbReference type="EMBL" id="AEG73456.1"/>
    </source>
</evidence>
<protein>
    <recommendedName>
        <fullName evidence="4">PQ loop repeat family protein</fullName>
    </recommendedName>
</protein>
<dbReference type="Gene3D" id="1.20.1280.290">
    <property type="match status" value="1"/>
</dbReference>
<organism evidence="2 3">
    <name type="scientific">Mycoplasma haemofelis (strain Ohio2)</name>
    <dbReference type="NCBI Taxonomy" id="859194"/>
    <lineage>
        <taxon>Bacteria</taxon>
        <taxon>Bacillati</taxon>
        <taxon>Mycoplasmatota</taxon>
        <taxon>Mollicutes</taxon>
        <taxon>Mycoplasmataceae</taxon>
        <taxon>Mycoplasma</taxon>
    </lineage>
</organism>
<keyword evidence="1" id="KW-1133">Transmembrane helix</keyword>
<dbReference type="HOGENOM" id="CLU_1813671_0_0_14"/>
<dbReference type="Proteomes" id="UP000007952">
    <property type="component" value="Chromosome"/>
</dbReference>
<feature type="transmembrane region" description="Helical" evidence="1">
    <location>
        <begin position="20"/>
        <end position="43"/>
    </location>
</feature>
<reference key="2">
    <citation type="submission" date="2011-05" db="EMBL/GenBank/DDBJ databases">
        <title>The Genome of Mycoplasma haemofelis Strain Ohio2, a pathogenic hemoplasma of the cat.</title>
        <authorList>
            <person name="Santos A.P."/>
            <person name="Guimaraes A.M.S."/>
            <person name="SanMiguel P.J."/>
            <person name="Martin S.W."/>
            <person name="Messick J.B."/>
        </authorList>
    </citation>
    <scope>NUCLEOTIDE SEQUENCE</scope>
    <source>
        <strain>Ohio2</strain>
    </source>
</reference>
<dbReference type="BioCyc" id="MHAE859194:G1GR7-1210-MONOMER"/>
<feature type="transmembrane region" description="Helical" evidence="1">
    <location>
        <begin position="82"/>
        <end position="108"/>
    </location>
</feature>
<reference evidence="2 3" key="1">
    <citation type="journal article" date="2011" name="J. Bacteriol.">
        <title>Complete genome sequences of two hemotropic Mycoplasmas, Mycoplasma haemofelis strain Ohio2 and Mycoplasma suis strain Illinois.</title>
        <authorList>
            <person name="Messick J.B."/>
            <person name="Santos A.P."/>
            <person name="Guimaraes A.M."/>
        </authorList>
    </citation>
    <scope>NUCLEOTIDE SEQUENCE [LARGE SCALE GENOMIC DNA]</scope>
    <source>
        <strain evidence="2 3">Ohio2</strain>
    </source>
</reference>
<dbReference type="AlphaFoldDB" id="F6FFN8"/>
<accession>F6FFN8</accession>
<dbReference type="EMBL" id="CP002808">
    <property type="protein sequence ID" value="AEG73456.1"/>
    <property type="molecule type" value="Genomic_DNA"/>
</dbReference>
<evidence type="ECO:0000256" key="1">
    <source>
        <dbReference type="SAM" id="Phobius"/>
    </source>
</evidence>